<dbReference type="InterPro" id="IPR021321">
    <property type="entry name" value="DUF2922"/>
</dbReference>
<evidence type="ECO:0000313" key="2">
    <source>
        <dbReference type="Proteomes" id="UP000037977"/>
    </source>
</evidence>
<dbReference type="OrthoDB" id="2454247at2"/>
<evidence type="ECO:0008006" key="3">
    <source>
        <dbReference type="Google" id="ProtNLM"/>
    </source>
</evidence>
<dbReference type="RefSeq" id="WP_053995942.1">
    <property type="nucleotide sequence ID" value="NZ_CP065643.1"/>
</dbReference>
<gene>
    <name evidence="1" type="ORF">ADM90_16050</name>
</gene>
<name>A0A0M9DGZ6_9BACI</name>
<dbReference type="PATRIC" id="fig|33935.3.peg.1956"/>
<dbReference type="AlphaFoldDB" id="A0A0M9DGZ6"/>
<dbReference type="Proteomes" id="UP000037977">
    <property type="component" value="Unassembled WGS sequence"/>
</dbReference>
<organism evidence="1 2">
    <name type="scientific">Lysinibacillus macroides</name>
    <dbReference type="NCBI Taxonomy" id="33935"/>
    <lineage>
        <taxon>Bacteria</taxon>
        <taxon>Bacillati</taxon>
        <taxon>Bacillota</taxon>
        <taxon>Bacilli</taxon>
        <taxon>Bacillales</taxon>
        <taxon>Bacillaceae</taxon>
        <taxon>Lysinibacillus</taxon>
    </lineage>
</organism>
<dbReference type="STRING" id="33935.ADM90_16050"/>
<comment type="caution">
    <text evidence="1">The sequence shown here is derived from an EMBL/GenBank/DDBJ whole genome shotgun (WGS) entry which is preliminary data.</text>
</comment>
<reference evidence="1 2" key="1">
    <citation type="submission" date="2015-07" db="EMBL/GenBank/DDBJ databases">
        <title>Genome sequencing project for genomic taxonomy and phylogenomics of Bacillus-like bacteria.</title>
        <authorList>
            <person name="Liu B."/>
            <person name="Wang J."/>
            <person name="Zhu Y."/>
            <person name="Liu G."/>
            <person name="Chen Q."/>
            <person name="Chen Z."/>
            <person name="Che J."/>
            <person name="Ge C."/>
            <person name="Shi H."/>
            <person name="Pan Z."/>
            <person name="Liu X."/>
        </authorList>
    </citation>
    <scope>NUCLEOTIDE SEQUENCE [LARGE SCALE GENOMIC DNA]</scope>
    <source>
        <strain evidence="1 2">DSM 54</strain>
    </source>
</reference>
<sequence>MTQVLELQFATATGKTTTLTIDAPKSTITAAEIQQVMEIIITKNVFTGQAGALVAIKGARIVDRQVTEFDIATT</sequence>
<evidence type="ECO:0000313" key="1">
    <source>
        <dbReference type="EMBL" id="KOY80699.1"/>
    </source>
</evidence>
<dbReference type="Pfam" id="PF11148">
    <property type="entry name" value="DUF2922"/>
    <property type="match status" value="1"/>
</dbReference>
<keyword evidence="2" id="KW-1185">Reference proteome</keyword>
<proteinExistence type="predicted"/>
<dbReference type="EMBL" id="LGCI01000010">
    <property type="protein sequence ID" value="KOY80699.1"/>
    <property type="molecule type" value="Genomic_DNA"/>
</dbReference>
<accession>A0A0M9DGZ6</accession>
<protein>
    <recommendedName>
        <fullName evidence="3">DUF2922 domain-containing protein</fullName>
    </recommendedName>
</protein>